<proteinExistence type="inferred from homology"/>
<dbReference type="AlphaFoldDB" id="A0A0L0HCT8"/>
<dbReference type="VEuPathDB" id="FungiDB:SPPG_06407"/>
<protein>
    <recommendedName>
        <fullName evidence="2">Saccharopine dehydrogenase NADP binding domain-containing protein</fullName>
    </recommendedName>
</protein>
<dbReference type="Proteomes" id="UP000053201">
    <property type="component" value="Unassembled WGS sequence"/>
</dbReference>
<sequence length="427" mass="46189">MSKSKNPDRPYHIIVWGATGFTGSLVAEYLAQHAPKNVKFAIAGRSQKKLEDVRNKVAKLAPERKNIPLIIADSGDEASLDKLVSQTRVIISTVGPFLKYGIPLVGACVRNQTDYVDITGEPPFIREIIDKYHDEAVKNGTFIVPSCGFDSLPSDLGTLLVADHFAKQGKKTASVRMSVDALKGGPSGGTVASLMGVLTETSYKEQWKMLDPYYLNPRDAPKGPDSSIPSFFGYDRDLKKWQTYFVMEAINTRNVRRSNALLGLAYGPDLRYTETHGQPGFLSASAISVGSAVAGTMMVVPPFQWAAKWAANKFIPAGTGPTRKEIEEGFFRVKLVGEAVKEANEEKPLKAIATVTGVQDPGYGETSKMLSESALCLALDRDRLSTKEAGSFAGKVNGGVVTAASSMGMVLVERLRKAGMGFEVQNV</sequence>
<name>A0A0L0HCT8_SPIPD</name>
<keyword evidence="4" id="KW-1185">Reference proteome</keyword>
<dbReference type="InParanoid" id="A0A0L0HCT8"/>
<dbReference type="PANTHER" id="PTHR12286:SF5">
    <property type="entry name" value="SACCHAROPINE DEHYDROGENASE-LIKE OXIDOREDUCTASE"/>
    <property type="match status" value="1"/>
</dbReference>
<accession>A0A0L0HCT8</accession>
<dbReference type="GeneID" id="27689715"/>
<gene>
    <name evidence="3" type="ORF">SPPG_06407</name>
</gene>
<dbReference type="OrthoDB" id="10268090at2759"/>
<evidence type="ECO:0000313" key="4">
    <source>
        <dbReference type="Proteomes" id="UP000053201"/>
    </source>
</evidence>
<dbReference type="RefSeq" id="XP_016606769.1">
    <property type="nucleotide sequence ID" value="XM_016754619.1"/>
</dbReference>
<dbReference type="eggNOG" id="KOG2733">
    <property type="taxonomic scope" value="Eukaryota"/>
</dbReference>
<evidence type="ECO:0000313" key="3">
    <source>
        <dbReference type="EMBL" id="KNC98729.1"/>
    </source>
</evidence>
<evidence type="ECO:0000256" key="1">
    <source>
        <dbReference type="ARBA" id="ARBA00038048"/>
    </source>
</evidence>
<dbReference type="EMBL" id="KQ257460">
    <property type="protein sequence ID" value="KNC98729.1"/>
    <property type="molecule type" value="Genomic_DNA"/>
</dbReference>
<dbReference type="InterPro" id="IPR005097">
    <property type="entry name" value="Sacchrp_dh_NADP-bd"/>
</dbReference>
<dbReference type="InterPro" id="IPR036291">
    <property type="entry name" value="NAD(P)-bd_dom_sf"/>
</dbReference>
<dbReference type="SUPFAM" id="SSF51735">
    <property type="entry name" value="NAD(P)-binding Rossmann-fold domains"/>
    <property type="match status" value="1"/>
</dbReference>
<dbReference type="Pfam" id="PF03435">
    <property type="entry name" value="Sacchrp_dh_NADP"/>
    <property type="match status" value="1"/>
</dbReference>
<dbReference type="OMA" id="YVARMEQ"/>
<dbReference type="GO" id="GO:0009247">
    <property type="term" value="P:glycolipid biosynthetic process"/>
    <property type="evidence" value="ECO:0007669"/>
    <property type="project" value="TreeGrafter"/>
</dbReference>
<feature type="domain" description="Saccharopine dehydrogenase NADP binding" evidence="2">
    <location>
        <begin position="13"/>
        <end position="144"/>
    </location>
</feature>
<organism evidence="3 4">
    <name type="scientific">Spizellomyces punctatus (strain DAOM BR117)</name>
    <dbReference type="NCBI Taxonomy" id="645134"/>
    <lineage>
        <taxon>Eukaryota</taxon>
        <taxon>Fungi</taxon>
        <taxon>Fungi incertae sedis</taxon>
        <taxon>Chytridiomycota</taxon>
        <taxon>Chytridiomycota incertae sedis</taxon>
        <taxon>Chytridiomycetes</taxon>
        <taxon>Spizellomycetales</taxon>
        <taxon>Spizellomycetaceae</taxon>
        <taxon>Spizellomyces</taxon>
    </lineage>
</organism>
<dbReference type="PANTHER" id="PTHR12286">
    <property type="entry name" value="SACCHAROPINE DEHYDROGENASE-LIKE OXIDOREDUCTASE"/>
    <property type="match status" value="1"/>
</dbReference>
<dbReference type="GO" id="GO:0005886">
    <property type="term" value="C:plasma membrane"/>
    <property type="evidence" value="ECO:0007669"/>
    <property type="project" value="TreeGrafter"/>
</dbReference>
<evidence type="ECO:0000259" key="2">
    <source>
        <dbReference type="Pfam" id="PF03435"/>
    </source>
</evidence>
<dbReference type="Gene3D" id="3.40.50.720">
    <property type="entry name" value="NAD(P)-binding Rossmann-like Domain"/>
    <property type="match status" value="1"/>
</dbReference>
<reference evidence="3 4" key="1">
    <citation type="submission" date="2009-08" db="EMBL/GenBank/DDBJ databases">
        <title>The Genome Sequence of Spizellomyces punctatus strain DAOM BR117.</title>
        <authorList>
            <consortium name="The Broad Institute Genome Sequencing Platform"/>
            <person name="Russ C."/>
            <person name="Cuomo C."/>
            <person name="Shea T."/>
            <person name="Young S.K."/>
            <person name="Zeng Q."/>
            <person name="Koehrsen M."/>
            <person name="Haas B."/>
            <person name="Borodovsky M."/>
            <person name="Guigo R."/>
            <person name="Alvarado L."/>
            <person name="Berlin A."/>
            <person name="Bochicchio J."/>
            <person name="Borenstein D."/>
            <person name="Chapman S."/>
            <person name="Chen Z."/>
            <person name="Engels R."/>
            <person name="Freedman E."/>
            <person name="Gellesch M."/>
            <person name="Goldberg J."/>
            <person name="Griggs A."/>
            <person name="Gujja S."/>
            <person name="Heiman D."/>
            <person name="Hepburn T."/>
            <person name="Howarth C."/>
            <person name="Jen D."/>
            <person name="Larson L."/>
            <person name="Lewis B."/>
            <person name="Mehta T."/>
            <person name="Park D."/>
            <person name="Pearson M."/>
            <person name="Roberts A."/>
            <person name="Saif S."/>
            <person name="Shenoy N."/>
            <person name="Sisk P."/>
            <person name="Stolte C."/>
            <person name="Sykes S."/>
            <person name="Thomson T."/>
            <person name="Walk T."/>
            <person name="White J."/>
            <person name="Yandava C."/>
            <person name="Burger G."/>
            <person name="Gray M.W."/>
            <person name="Holland P.W.H."/>
            <person name="King N."/>
            <person name="Lang F.B.F."/>
            <person name="Roger A.J."/>
            <person name="Ruiz-Trillo I."/>
            <person name="Lander E."/>
            <person name="Nusbaum C."/>
        </authorList>
    </citation>
    <scope>NUCLEOTIDE SEQUENCE [LARGE SCALE GENOMIC DNA]</scope>
    <source>
        <strain evidence="3 4">DAOM BR117</strain>
    </source>
</reference>
<dbReference type="STRING" id="645134.A0A0L0HCT8"/>
<dbReference type="InterPro" id="IPR051276">
    <property type="entry name" value="Saccharopine_DH-like_oxidrdct"/>
</dbReference>
<comment type="similarity">
    <text evidence="1">Belongs to the saccharopine dehydrogenase family.</text>
</comment>